<evidence type="ECO:0000313" key="2">
    <source>
        <dbReference type="EMBL" id="CDF91227.1"/>
    </source>
</evidence>
<protein>
    <submittedName>
        <fullName evidence="2">ZYBA0S10-02564g1_1</fullName>
    </submittedName>
</protein>
<dbReference type="InterPro" id="IPR006797">
    <property type="entry name" value="PRELI/MSF1_dom"/>
</dbReference>
<dbReference type="PROSITE" id="PS50904">
    <property type="entry name" value="PRELI_MSF1"/>
    <property type="match status" value="1"/>
</dbReference>
<organism evidence="2 3">
    <name type="scientific">Zygosaccharomyces bailii (strain CLIB 213 / ATCC 58445 / CBS 680 / BCRC 21525 / NBRC 1098 / NCYC 1416 / NRRL Y-2227)</name>
    <dbReference type="NCBI Taxonomy" id="1333698"/>
    <lineage>
        <taxon>Eukaryota</taxon>
        <taxon>Fungi</taxon>
        <taxon>Dikarya</taxon>
        <taxon>Ascomycota</taxon>
        <taxon>Saccharomycotina</taxon>
        <taxon>Saccharomycetes</taxon>
        <taxon>Saccharomycetales</taxon>
        <taxon>Saccharomycetaceae</taxon>
        <taxon>Zygosaccharomyces</taxon>
    </lineage>
</organism>
<dbReference type="OrthoDB" id="341300at2759"/>
<evidence type="ECO:0000313" key="3">
    <source>
        <dbReference type="Proteomes" id="UP000019375"/>
    </source>
</evidence>
<dbReference type="PANTHER" id="PTHR11158">
    <property type="entry name" value="MSF1/PX19 RELATED"/>
    <property type="match status" value="1"/>
</dbReference>
<name>A0A8J2TB48_ZYGB2</name>
<proteinExistence type="predicted"/>
<gene>
    <name evidence="2" type="ORF">BN860_02564g</name>
</gene>
<evidence type="ECO:0000259" key="1">
    <source>
        <dbReference type="PROSITE" id="PS50904"/>
    </source>
</evidence>
<dbReference type="GO" id="GO:0005758">
    <property type="term" value="C:mitochondrial intermembrane space"/>
    <property type="evidence" value="ECO:0007669"/>
    <property type="project" value="InterPro"/>
</dbReference>
<accession>A0A8J2TB48</accession>
<dbReference type="EMBL" id="HG316463">
    <property type="protein sequence ID" value="CDF91227.1"/>
    <property type="molecule type" value="Genomic_DNA"/>
</dbReference>
<sequence length="175" mass="20524">MVLWHKNAHVFDGDFRTVTLAFFNRYPNPYASHVLSIDTLSRELDHEGKLRTTRLIKKTGKLPRWIRPFLGGISDSWIIEFSVVDPRRLIMKTFTRNLDHTKIIQVEEYTTYQQAEQSLKRTACASQVKFSSGFNVGIRNKIENWSRTKFDENIKKSRLGMVFVMQELEKSRALL</sequence>
<dbReference type="Pfam" id="PF04707">
    <property type="entry name" value="PRELI"/>
    <property type="match status" value="1"/>
</dbReference>
<keyword evidence="3" id="KW-1185">Reference proteome</keyword>
<dbReference type="Proteomes" id="UP000019375">
    <property type="component" value="Unassembled WGS sequence"/>
</dbReference>
<dbReference type="InterPro" id="IPR037365">
    <property type="entry name" value="Slowmo/Ups"/>
</dbReference>
<reference evidence="3" key="1">
    <citation type="journal article" date="2013" name="Genome Announc.">
        <title>Genome sequence of the food spoilage yeast Zygosaccharomyces bailii CLIB 213(T).</title>
        <authorList>
            <person name="Galeote V."/>
            <person name="Bigey F."/>
            <person name="Devillers H."/>
            <person name="Neuveglise C."/>
            <person name="Dequin S."/>
        </authorList>
    </citation>
    <scope>NUCLEOTIDE SEQUENCE [LARGE SCALE GENOMIC DNA]</scope>
    <source>
        <strain evidence="3">CLIB 213 / ATCC 58445 / CBS 680 / CCRC 21525 / NBRC 1098 / NCYC 1416 / NRRL Y-2227</strain>
    </source>
</reference>
<dbReference type="AlphaFoldDB" id="A0A8J2TB48"/>
<feature type="domain" description="PRELI/MSF1" evidence="1">
    <location>
        <begin position="1"/>
        <end position="173"/>
    </location>
</feature>